<protein>
    <recommendedName>
        <fullName evidence="3">SPOR domain-containing protein</fullName>
    </recommendedName>
</protein>
<dbReference type="InterPro" id="IPR007730">
    <property type="entry name" value="SPOR-like_dom"/>
</dbReference>
<dbReference type="PROSITE" id="PS51724">
    <property type="entry name" value="SPOR"/>
    <property type="match status" value="2"/>
</dbReference>
<dbReference type="Pfam" id="PF05036">
    <property type="entry name" value="SPOR"/>
    <property type="match status" value="2"/>
</dbReference>
<sequence length="322" mass="34280">MDKVLKQRLVGAAILIALAVIFVPMLFDGSDRREGPRDASIDLPPPPADRREVRRLPLDPGAASEPRQAEPADSQPVAEPEEIDSQEPAAYESPAESAAPVTEPPVPMPQPEPESEPEAELDPEPEPEPAPETPEPTPQPTPETTPGPQESAAPAGSWQVQVASFGSAATAERITSQLEQLGHAANTDLLVRGETRLHRVSTGPYADREAADRARAQIAATVAGVEPLVREIPGAGDEASPSPARSGFAVQVGSFAEESNADRQMNQLLDRGFDAFIHADETGSRSIWRVRVGTVATREEASALQRTLREQAGLEGLVVSHP</sequence>
<dbReference type="Gene3D" id="3.30.70.1070">
    <property type="entry name" value="Sporulation related repeat"/>
    <property type="match status" value="2"/>
</dbReference>
<dbReference type="GO" id="GO:0032153">
    <property type="term" value="C:cell division site"/>
    <property type="evidence" value="ECO:0007669"/>
    <property type="project" value="TreeGrafter"/>
</dbReference>
<dbReference type="InterPro" id="IPR052521">
    <property type="entry name" value="Cell_div_SPOR-domain"/>
</dbReference>
<dbReference type="PANTHER" id="PTHR38687:SF1">
    <property type="entry name" value="CELL DIVISION PROTEIN DEDD"/>
    <property type="match status" value="1"/>
</dbReference>
<feature type="compositionally biased region" description="Pro residues" evidence="1">
    <location>
        <begin position="102"/>
        <end position="112"/>
    </location>
</feature>
<dbReference type="PANTHER" id="PTHR38687">
    <property type="entry name" value="CELL DIVISION PROTEIN DEDD-RELATED"/>
    <property type="match status" value="1"/>
</dbReference>
<comment type="caution">
    <text evidence="4">The sequence shown here is derived from an EMBL/GenBank/DDBJ whole genome shotgun (WGS) entry which is preliminary data.</text>
</comment>
<dbReference type="GO" id="GO:0032506">
    <property type="term" value="P:cytokinetic process"/>
    <property type="evidence" value="ECO:0007669"/>
    <property type="project" value="TreeGrafter"/>
</dbReference>
<keyword evidence="2" id="KW-0812">Transmembrane</keyword>
<evidence type="ECO:0000256" key="2">
    <source>
        <dbReference type="SAM" id="Phobius"/>
    </source>
</evidence>
<feature type="compositionally biased region" description="Basic and acidic residues" evidence="1">
    <location>
        <begin position="48"/>
        <end position="57"/>
    </location>
</feature>
<feature type="compositionally biased region" description="Acidic residues" evidence="1">
    <location>
        <begin position="113"/>
        <end position="129"/>
    </location>
</feature>
<dbReference type="EMBL" id="JAAGSC010000043">
    <property type="protein sequence ID" value="NDY96720.1"/>
    <property type="molecule type" value="Genomic_DNA"/>
</dbReference>
<dbReference type="AlphaFoldDB" id="A0A845V375"/>
<accession>A0A845V375</accession>
<proteinExistence type="predicted"/>
<dbReference type="Proteomes" id="UP000484885">
    <property type="component" value="Unassembled WGS sequence"/>
</dbReference>
<dbReference type="RefSeq" id="WP_164212098.1">
    <property type="nucleotide sequence ID" value="NZ_JAAGSC010000043.1"/>
</dbReference>
<evidence type="ECO:0000256" key="1">
    <source>
        <dbReference type="SAM" id="MobiDB-lite"/>
    </source>
</evidence>
<dbReference type="SUPFAM" id="SSF110997">
    <property type="entry name" value="Sporulation related repeat"/>
    <property type="match status" value="2"/>
</dbReference>
<evidence type="ECO:0000313" key="4">
    <source>
        <dbReference type="EMBL" id="NDY96720.1"/>
    </source>
</evidence>
<feature type="region of interest" description="Disordered" evidence="1">
    <location>
        <begin position="29"/>
        <end position="160"/>
    </location>
</feature>
<dbReference type="GO" id="GO:0030428">
    <property type="term" value="C:cell septum"/>
    <property type="evidence" value="ECO:0007669"/>
    <property type="project" value="TreeGrafter"/>
</dbReference>
<name>A0A845V375_9GAMM</name>
<keyword evidence="2" id="KW-1133">Transmembrane helix</keyword>
<dbReference type="GO" id="GO:0042834">
    <property type="term" value="F:peptidoglycan binding"/>
    <property type="evidence" value="ECO:0007669"/>
    <property type="project" value="InterPro"/>
</dbReference>
<feature type="domain" description="SPOR" evidence="3">
    <location>
        <begin position="152"/>
        <end position="232"/>
    </location>
</feature>
<evidence type="ECO:0000313" key="5">
    <source>
        <dbReference type="Proteomes" id="UP000484885"/>
    </source>
</evidence>
<keyword evidence="2" id="KW-0472">Membrane</keyword>
<feature type="compositionally biased region" description="Pro residues" evidence="1">
    <location>
        <begin position="130"/>
        <end position="145"/>
    </location>
</feature>
<feature type="domain" description="SPOR" evidence="3">
    <location>
        <begin position="242"/>
        <end position="321"/>
    </location>
</feature>
<feature type="compositionally biased region" description="Basic and acidic residues" evidence="1">
    <location>
        <begin position="29"/>
        <end position="40"/>
    </location>
</feature>
<keyword evidence="5" id="KW-1185">Reference proteome</keyword>
<reference evidence="4 5" key="1">
    <citation type="submission" date="2020-02" db="EMBL/GenBank/DDBJ databases">
        <authorList>
            <person name="Zhang X.-Y."/>
        </authorList>
    </citation>
    <scope>NUCLEOTIDE SEQUENCE [LARGE SCALE GENOMIC DNA]</scope>
    <source>
        <strain evidence="4 5">C33</strain>
    </source>
</reference>
<dbReference type="InterPro" id="IPR036680">
    <property type="entry name" value="SPOR-like_sf"/>
</dbReference>
<evidence type="ECO:0000259" key="3">
    <source>
        <dbReference type="PROSITE" id="PS51724"/>
    </source>
</evidence>
<gene>
    <name evidence="4" type="ORF">G3I74_13370</name>
</gene>
<feature type="transmembrane region" description="Helical" evidence="2">
    <location>
        <begin position="9"/>
        <end position="27"/>
    </location>
</feature>
<organism evidence="4 5">
    <name type="scientific">Wenzhouxiangella limi</name>
    <dbReference type="NCBI Taxonomy" id="2707351"/>
    <lineage>
        <taxon>Bacteria</taxon>
        <taxon>Pseudomonadati</taxon>
        <taxon>Pseudomonadota</taxon>
        <taxon>Gammaproteobacteria</taxon>
        <taxon>Chromatiales</taxon>
        <taxon>Wenzhouxiangellaceae</taxon>
        <taxon>Wenzhouxiangella</taxon>
    </lineage>
</organism>
<feature type="compositionally biased region" description="Low complexity" evidence="1">
    <location>
        <begin position="86"/>
        <end position="101"/>
    </location>
</feature>